<dbReference type="Proteomes" id="UP000477849">
    <property type="component" value="Unassembled WGS sequence"/>
</dbReference>
<feature type="domain" description="HTH tetR-type" evidence="5">
    <location>
        <begin position="1"/>
        <end position="59"/>
    </location>
</feature>
<dbReference type="PRINTS" id="PR00455">
    <property type="entry name" value="HTHTETR"/>
</dbReference>
<dbReference type="Pfam" id="PF00440">
    <property type="entry name" value="TetR_N"/>
    <property type="match status" value="1"/>
</dbReference>
<dbReference type="EMBL" id="JAAKZH010000010">
    <property type="protein sequence ID" value="NGO66352.1"/>
    <property type="molecule type" value="Genomic_DNA"/>
</dbReference>
<keyword evidence="7" id="KW-1185">Reference proteome</keyword>
<dbReference type="AlphaFoldDB" id="A0A6M1RXN2"/>
<dbReference type="RefSeq" id="WP_163901539.1">
    <property type="nucleotide sequence ID" value="NZ_CP048427.1"/>
</dbReference>
<evidence type="ECO:0000313" key="6">
    <source>
        <dbReference type="EMBL" id="NGO66352.1"/>
    </source>
</evidence>
<evidence type="ECO:0000256" key="2">
    <source>
        <dbReference type="ARBA" id="ARBA00023125"/>
    </source>
</evidence>
<evidence type="ECO:0000256" key="1">
    <source>
        <dbReference type="ARBA" id="ARBA00023015"/>
    </source>
</evidence>
<comment type="caution">
    <text evidence="6">The sequence shown here is derived from an EMBL/GenBank/DDBJ whole genome shotgun (WGS) entry which is preliminary data.</text>
</comment>
<dbReference type="Gene3D" id="1.10.357.10">
    <property type="entry name" value="Tetracycline Repressor, domain 2"/>
    <property type="match status" value="1"/>
</dbReference>
<dbReference type="InterPro" id="IPR009057">
    <property type="entry name" value="Homeodomain-like_sf"/>
</dbReference>
<dbReference type="InterPro" id="IPR001647">
    <property type="entry name" value="HTH_TetR"/>
</dbReference>
<sequence length="185" mass="20494">MRDHILKVAEKLFYEEGIRAIGIDRIVAEADIAKATLYRHFPAKTDLVAAYLKARNERVLEAMGQIAATDRASPAERIRTIFRNLHEKADTPSFRGCAFMLALAESEGTPEVVAIAREHKSVVRQILLELCRDFAREPERLSKRIALCYEGALATIAVDRDPDAAQVALDIVDALVQADSAAPRP</sequence>
<evidence type="ECO:0000313" key="7">
    <source>
        <dbReference type="Proteomes" id="UP000477849"/>
    </source>
</evidence>
<evidence type="ECO:0000259" key="5">
    <source>
        <dbReference type="PROSITE" id="PS50977"/>
    </source>
</evidence>
<dbReference type="SUPFAM" id="SSF46689">
    <property type="entry name" value="Homeodomain-like"/>
    <property type="match status" value="1"/>
</dbReference>
<dbReference type="GO" id="GO:0003677">
    <property type="term" value="F:DNA binding"/>
    <property type="evidence" value="ECO:0007669"/>
    <property type="project" value="UniProtKB-UniRule"/>
</dbReference>
<dbReference type="PROSITE" id="PS50977">
    <property type="entry name" value="HTH_TETR_2"/>
    <property type="match status" value="1"/>
</dbReference>
<organism evidence="6 7">
    <name type="scientific">Rhizobium daejeonense</name>
    <dbReference type="NCBI Taxonomy" id="240521"/>
    <lineage>
        <taxon>Bacteria</taxon>
        <taxon>Pseudomonadati</taxon>
        <taxon>Pseudomonadota</taxon>
        <taxon>Alphaproteobacteria</taxon>
        <taxon>Hyphomicrobiales</taxon>
        <taxon>Rhizobiaceae</taxon>
        <taxon>Rhizobium/Agrobacterium group</taxon>
        <taxon>Rhizobium</taxon>
    </lineage>
</organism>
<keyword evidence="3" id="KW-0804">Transcription</keyword>
<evidence type="ECO:0000256" key="3">
    <source>
        <dbReference type="ARBA" id="ARBA00023163"/>
    </source>
</evidence>
<dbReference type="SUPFAM" id="SSF48498">
    <property type="entry name" value="Tetracyclin repressor-like, C-terminal domain"/>
    <property type="match status" value="1"/>
</dbReference>
<proteinExistence type="predicted"/>
<accession>A0A6M1RXN2</accession>
<reference evidence="6 7" key="1">
    <citation type="submission" date="2020-02" db="EMBL/GenBank/DDBJ databases">
        <title>Genome sequence of the type strain CCBAU10050 of Rhizobium daejeonense.</title>
        <authorList>
            <person name="Gao J."/>
            <person name="Sun J."/>
        </authorList>
    </citation>
    <scope>NUCLEOTIDE SEQUENCE [LARGE SCALE GENOMIC DNA]</scope>
    <source>
        <strain evidence="6 7">CCBAU10050</strain>
    </source>
</reference>
<dbReference type="PANTHER" id="PTHR47506">
    <property type="entry name" value="TRANSCRIPTIONAL REGULATORY PROTEIN"/>
    <property type="match status" value="1"/>
</dbReference>
<keyword evidence="2 4" id="KW-0238">DNA-binding</keyword>
<gene>
    <name evidence="6" type="ORF">G6N76_22055</name>
</gene>
<keyword evidence="1" id="KW-0805">Transcription regulation</keyword>
<name>A0A6M1RXN2_9HYPH</name>
<protein>
    <submittedName>
        <fullName evidence="6">TetR/AcrR family transcriptional regulator</fullName>
    </submittedName>
</protein>
<feature type="DNA-binding region" description="H-T-H motif" evidence="4">
    <location>
        <begin position="22"/>
        <end position="41"/>
    </location>
</feature>
<dbReference type="PANTHER" id="PTHR47506:SF3">
    <property type="entry name" value="HTH-TYPE TRANSCRIPTIONAL REGULATOR LMRA"/>
    <property type="match status" value="1"/>
</dbReference>
<evidence type="ECO:0000256" key="4">
    <source>
        <dbReference type="PROSITE-ProRule" id="PRU00335"/>
    </source>
</evidence>
<dbReference type="InterPro" id="IPR036271">
    <property type="entry name" value="Tet_transcr_reg_TetR-rel_C_sf"/>
</dbReference>